<protein>
    <submittedName>
        <fullName evidence="1">Alpha/beta-Hydrolases superfamily protein</fullName>
    </submittedName>
</protein>
<dbReference type="EMBL" id="CM051397">
    <property type="protein sequence ID" value="KAJ4720603.1"/>
    <property type="molecule type" value="Genomic_DNA"/>
</dbReference>
<evidence type="ECO:0000313" key="1">
    <source>
        <dbReference type="EMBL" id="KAJ4720603.1"/>
    </source>
</evidence>
<accession>A0ACC1YB04</accession>
<proteinExistence type="predicted"/>
<gene>
    <name evidence="1" type="ORF">OWV82_008402</name>
</gene>
<keyword evidence="2" id="KW-1185">Reference proteome</keyword>
<dbReference type="Proteomes" id="UP001164539">
    <property type="component" value="Chromosome 4"/>
</dbReference>
<name>A0ACC1YB04_MELAZ</name>
<organism evidence="1 2">
    <name type="scientific">Melia azedarach</name>
    <name type="common">Chinaberry tree</name>
    <dbReference type="NCBI Taxonomy" id="155640"/>
    <lineage>
        <taxon>Eukaryota</taxon>
        <taxon>Viridiplantae</taxon>
        <taxon>Streptophyta</taxon>
        <taxon>Embryophyta</taxon>
        <taxon>Tracheophyta</taxon>
        <taxon>Spermatophyta</taxon>
        <taxon>Magnoliopsida</taxon>
        <taxon>eudicotyledons</taxon>
        <taxon>Gunneridae</taxon>
        <taxon>Pentapetalae</taxon>
        <taxon>rosids</taxon>
        <taxon>malvids</taxon>
        <taxon>Sapindales</taxon>
        <taxon>Meliaceae</taxon>
        <taxon>Melia</taxon>
    </lineage>
</organism>
<evidence type="ECO:0000313" key="2">
    <source>
        <dbReference type="Proteomes" id="UP001164539"/>
    </source>
</evidence>
<reference evidence="1 2" key="1">
    <citation type="journal article" date="2023" name="Science">
        <title>Complex scaffold remodeling in plant triterpene biosynthesis.</title>
        <authorList>
            <person name="De La Pena R."/>
            <person name="Hodgson H."/>
            <person name="Liu J.C."/>
            <person name="Stephenson M.J."/>
            <person name="Martin A.C."/>
            <person name="Owen C."/>
            <person name="Harkess A."/>
            <person name="Leebens-Mack J."/>
            <person name="Jimenez L.E."/>
            <person name="Osbourn A."/>
            <person name="Sattely E.S."/>
        </authorList>
    </citation>
    <scope>NUCLEOTIDE SEQUENCE [LARGE SCALE GENOMIC DNA]</scope>
    <source>
        <strain evidence="2">cv. JPN11</strain>
        <tissue evidence="1">Leaf</tissue>
    </source>
</reference>
<sequence length="348" mass="39195">MLREITVILLIVCLAWAYQATRPPPPIVCGSPGSPAITAPRIKLRDGRHLAYKEHGVSKELAKYKIVFIHGFGSCRNDAVISENLSPEVVEELDVYIVSFDRPGYGESDPDPKRTPKSLALDVEELADQLGLGSKFYVVGFSMGGQAVWGSLKYIPHRLAGAALIAPVINYWWPSFPANLSKEAYYLQLPQDQWALRIAHYTPWLTYWWNTQKFFPGSAVAARRPEVYSRQDLELLHKLAVRKRNMAEALQQGLYETLHRDMMVGFGTWEFDPMDLANPFPNGEGSVHLWHGDEDAMVPVILQRYISKALPWINYHEIPGSGHLFPYVDGMTEAIVKALLLGEKATSF</sequence>
<comment type="caution">
    <text evidence="1">The sequence shown here is derived from an EMBL/GenBank/DDBJ whole genome shotgun (WGS) entry which is preliminary data.</text>
</comment>